<comment type="caution">
    <text evidence="3">The sequence shown here is derived from an EMBL/GenBank/DDBJ whole genome shotgun (WGS) entry which is preliminary data.</text>
</comment>
<evidence type="ECO:0000256" key="1">
    <source>
        <dbReference type="ARBA" id="ARBA00023125"/>
    </source>
</evidence>
<evidence type="ECO:0000313" key="3">
    <source>
        <dbReference type="EMBL" id="RXV74117.1"/>
    </source>
</evidence>
<dbReference type="InterPro" id="IPR001387">
    <property type="entry name" value="Cro/C1-type_HTH"/>
</dbReference>
<dbReference type="PROSITE" id="PS50943">
    <property type="entry name" value="HTH_CROC1"/>
    <property type="match status" value="1"/>
</dbReference>
<dbReference type="NCBIfam" id="NF041951">
    <property type="entry name" value="phage_RstR"/>
    <property type="match status" value="1"/>
</dbReference>
<dbReference type="InterPro" id="IPR049639">
    <property type="entry name" value="RstR"/>
</dbReference>
<evidence type="ECO:0000259" key="2">
    <source>
        <dbReference type="PROSITE" id="PS50943"/>
    </source>
</evidence>
<organism evidence="3 4">
    <name type="scientific">Burkholderia stabilis</name>
    <dbReference type="NCBI Taxonomy" id="95485"/>
    <lineage>
        <taxon>Bacteria</taxon>
        <taxon>Pseudomonadati</taxon>
        <taxon>Pseudomonadota</taxon>
        <taxon>Betaproteobacteria</taxon>
        <taxon>Burkholderiales</taxon>
        <taxon>Burkholderiaceae</taxon>
        <taxon>Burkholderia</taxon>
        <taxon>Burkholderia cepacia complex</taxon>
    </lineage>
</organism>
<sequence>MEFSRRLRQLRVTRGLTQEELADAVGISVLQIRRFEWGTALPKFEVTRQLAVVLQVSADAIVFGDREREPDHALRDRFETLSKMPAHVCELAREVLDALIIRNQFLEKRSTKQ</sequence>
<dbReference type="CDD" id="cd00093">
    <property type="entry name" value="HTH_XRE"/>
    <property type="match status" value="1"/>
</dbReference>
<dbReference type="SUPFAM" id="SSF47413">
    <property type="entry name" value="lambda repressor-like DNA-binding domains"/>
    <property type="match status" value="1"/>
</dbReference>
<dbReference type="AlphaFoldDB" id="A0A4Q2AXG4"/>
<protein>
    <submittedName>
        <fullName evidence="3">XRE family transcriptional regulator</fullName>
    </submittedName>
</protein>
<dbReference type="OrthoDB" id="6307340at2"/>
<keyword evidence="1" id="KW-0238">DNA-binding</keyword>
<dbReference type="EMBL" id="QWEX01000001">
    <property type="protein sequence ID" value="RXV74117.1"/>
    <property type="molecule type" value="Genomic_DNA"/>
</dbReference>
<dbReference type="PANTHER" id="PTHR46558:SF11">
    <property type="entry name" value="HTH-TYPE TRANSCRIPTIONAL REGULATOR XRE"/>
    <property type="match status" value="1"/>
</dbReference>
<name>A0A4Q2AXG4_9BURK</name>
<dbReference type="InterPro" id="IPR010982">
    <property type="entry name" value="Lambda_DNA-bd_dom_sf"/>
</dbReference>
<accession>A0A4Q2AXG4</accession>
<gene>
    <name evidence="3" type="ORF">D1006_09985</name>
</gene>
<dbReference type="Gene3D" id="1.10.260.40">
    <property type="entry name" value="lambda repressor-like DNA-binding domains"/>
    <property type="match status" value="1"/>
</dbReference>
<reference evidence="3 4" key="1">
    <citation type="submission" date="2018-08" db="EMBL/GenBank/DDBJ databases">
        <title>Mountain-cultivated ginseng endophyte, Burkholderia stabilis and its activity against ginseng root rot disease.</title>
        <authorList>
            <person name="Tapan Kumar M."/>
            <person name="Bae H."/>
            <person name="Shanmugam G."/>
            <person name="Jeon J."/>
        </authorList>
    </citation>
    <scope>NUCLEOTIDE SEQUENCE [LARGE SCALE GENOMIC DNA]</scope>
    <source>
        <strain evidence="3 4">EB159</strain>
    </source>
</reference>
<evidence type="ECO:0000313" key="4">
    <source>
        <dbReference type="Proteomes" id="UP000289650"/>
    </source>
</evidence>
<dbReference type="Pfam" id="PF13560">
    <property type="entry name" value="HTH_31"/>
    <property type="match status" value="1"/>
</dbReference>
<dbReference type="PANTHER" id="PTHR46558">
    <property type="entry name" value="TRACRIPTIONAL REGULATORY PROTEIN-RELATED-RELATED"/>
    <property type="match status" value="1"/>
</dbReference>
<dbReference type="GO" id="GO:0003677">
    <property type="term" value="F:DNA binding"/>
    <property type="evidence" value="ECO:0007669"/>
    <property type="project" value="UniProtKB-KW"/>
</dbReference>
<dbReference type="Proteomes" id="UP000289650">
    <property type="component" value="Unassembled WGS sequence"/>
</dbReference>
<dbReference type="SMART" id="SM00530">
    <property type="entry name" value="HTH_XRE"/>
    <property type="match status" value="1"/>
</dbReference>
<feature type="domain" description="HTH cro/C1-type" evidence="2">
    <location>
        <begin position="7"/>
        <end position="61"/>
    </location>
</feature>
<proteinExistence type="predicted"/>